<comment type="caution">
    <text evidence="2">The sequence shown here is derived from an EMBL/GenBank/DDBJ whole genome shotgun (WGS) entry which is preliminary data.</text>
</comment>
<feature type="domain" description="CheR-type methyltransferase" evidence="1">
    <location>
        <begin position="1"/>
        <end position="248"/>
    </location>
</feature>
<reference evidence="2" key="1">
    <citation type="submission" date="2020-10" db="EMBL/GenBank/DDBJ databases">
        <authorList>
            <person name="Gilroy R."/>
        </authorList>
    </citation>
    <scope>NUCLEOTIDE SEQUENCE</scope>
    <source>
        <strain evidence="2">ChiW3-316</strain>
    </source>
</reference>
<dbReference type="SUPFAM" id="SSF53335">
    <property type="entry name" value="S-adenosyl-L-methionine-dependent methyltransferases"/>
    <property type="match status" value="1"/>
</dbReference>
<evidence type="ECO:0000313" key="2">
    <source>
        <dbReference type="EMBL" id="HIU53650.1"/>
    </source>
</evidence>
<dbReference type="AlphaFoldDB" id="A0A9D1M4H8"/>
<reference evidence="2" key="2">
    <citation type="journal article" date="2021" name="PeerJ">
        <title>Extensive microbial diversity within the chicken gut microbiome revealed by metagenomics and culture.</title>
        <authorList>
            <person name="Gilroy R."/>
            <person name="Ravi A."/>
            <person name="Getino M."/>
            <person name="Pursley I."/>
            <person name="Horton D.L."/>
            <person name="Alikhan N.F."/>
            <person name="Baker D."/>
            <person name="Gharbi K."/>
            <person name="Hall N."/>
            <person name="Watson M."/>
            <person name="Adriaenssens E.M."/>
            <person name="Foster-Nyarko E."/>
            <person name="Jarju S."/>
            <person name="Secka A."/>
            <person name="Antonio M."/>
            <person name="Oren A."/>
            <person name="Chaudhuri R.R."/>
            <person name="La Ragione R."/>
            <person name="Hildebrand F."/>
            <person name="Pallen M.J."/>
        </authorList>
    </citation>
    <scope>NUCLEOTIDE SEQUENCE</scope>
    <source>
        <strain evidence="2">ChiW3-316</strain>
    </source>
</reference>
<dbReference type="PANTHER" id="PTHR24422">
    <property type="entry name" value="CHEMOTAXIS PROTEIN METHYLTRANSFERASE"/>
    <property type="match status" value="1"/>
</dbReference>
<dbReference type="SUPFAM" id="SSF47757">
    <property type="entry name" value="Chemotaxis receptor methyltransferase CheR, N-terminal domain"/>
    <property type="match status" value="1"/>
</dbReference>
<name>A0A9D1M4H8_9PROT</name>
<dbReference type="Gene3D" id="3.40.50.150">
    <property type="entry name" value="Vaccinia Virus protein VP39"/>
    <property type="match status" value="1"/>
</dbReference>
<dbReference type="PROSITE" id="PS50123">
    <property type="entry name" value="CHER"/>
    <property type="match status" value="1"/>
</dbReference>
<sequence>MKKSDFEYVLSLLRQYAGWDLSNDKYFIIDKKLYNFICEKGYASVEDLIAELKIGQKAMLWQVVEALTLSDTYFYRDYPVFKAFENYLLPQLREINRSSKKLRIWSLGCSTGQEAYSIAMAVKHKLLGVKDWNVNIIGTDISSYSIGKAQKGLFSQFDVQMGLNMRQILENFHQDQGQWQLNDDILSMVEFRRYNLMDELTLSGSYDVIFCRYVLQYFSPEIQRKIVAKIYSRQNPAGFLYTGMHENIRGLDEFYQPVSGMDCLYQAKMNVPLPNFDEDVKSEVIAGPADSDDDIPSFVRPRNLTYRAPQSAQDFMEELKKKN</sequence>
<dbReference type="Proteomes" id="UP000824107">
    <property type="component" value="Unassembled WGS sequence"/>
</dbReference>
<organism evidence="2 3">
    <name type="scientific">Candidatus Scatocola faecipullorum</name>
    <dbReference type="NCBI Taxonomy" id="2840917"/>
    <lineage>
        <taxon>Bacteria</taxon>
        <taxon>Pseudomonadati</taxon>
        <taxon>Pseudomonadota</taxon>
        <taxon>Alphaproteobacteria</taxon>
        <taxon>Rhodospirillales</taxon>
        <taxon>Rhodospirillaceae</taxon>
        <taxon>Rhodospirillaceae incertae sedis</taxon>
        <taxon>Candidatus Scatocola</taxon>
    </lineage>
</organism>
<dbReference type="SMART" id="SM00138">
    <property type="entry name" value="MeTrc"/>
    <property type="match status" value="1"/>
</dbReference>
<accession>A0A9D1M4H8</accession>
<gene>
    <name evidence="2" type="ORF">IAD20_06175</name>
</gene>
<protein>
    <submittedName>
        <fullName evidence="2">Protein-glutamate O-methyltransferase CheR</fullName>
    </submittedName>
</protein>
<dbReference type="InterPro" id="IPR022642">
    <property type="entry name" value="CheR_C"/>
</dbReference>
<dbReference type="GO" id="GO:0008757">
    <property type="term" value="F:S-adenosylmethionine-dependent methyltransferase activity"/>
    <property type="evidence" value="ECO:0007669"/>
    <property type="project" value="InterPro"/>
</dbReference>
<proteinExistence type="predicted"/>
<dbReference type="EMBL" id="DVNC01000039">
    <property type="protein sequence ID" value="HIU53650.1"/>
    <property type="molecule type" value="Genomic_DNA"/>
</dbReference>
<dbReference type="PANTHER" id="PTHR24422:SF21">
    <property type="entry name" value="CHEMOTAXIS PROTEIN METHYLTRANSFERASE 1"/>
    <property type="match status" value="1"/>
</dbReference>
<evidence type="ECO:0000259" key="1">
    <source>
        <dbReference type="PROSITE" id="PS50123"/>
    </source>
</evidence>
<dbReference type="InterPro" id="IPR000780">
    <property type="entry name" value="CheR_MeTrfase"/>
</dbReference>
<dbReference type="PRINTS" id="PR00996">
    <property type="entry name" value="CHERMTFRASE"/>
</dbReference>
<evidence type="ECO:0000313" key="3">
    <source>
        <dbReference type="Proteomes" id="UP000824107"/>
    </source>
</evidence>
<dbReference type="Pfam" id="PF01739">
    <property type="entry name" value="CheR"/>
    <property type="match status" value="1"/>
</dbReference>
<dbReference type="CDD" id="cd02440">
    <property type="entry name" value="AdoMet_MTases"/>
    <property type="match status" value="1"/>
</dbReference>
<dbReference type="InterPro" id="IPR029063">
    <property type="entry name" value="SAM-dependent_MTases_sf"/>
</dbReference>
<dbReference type="InterPro" id="IPR050903">
    <property type="entry name" value="Bact_Chemotaxis_MeTrfase"/>
</dbReference>